<dbReference type="Gene3D" id="3.90.1150.200">
    <property type="match status" value="1"/>
</dbReference>
<dbReference type="InterPro" id="IPR014922">
    <property type="entry name" value="YdhG-like"/>
</dbReference>
<protein>
    <recommendedName>
        <fullName evidence="1">YdhG-like domain-containing protein</fullName>
    </recommendedName>
</protein>
<dbReference type="OrthoDB" id="9813231at2"/>
<dbReference type="RefSeq" id="WP_138854793.1">
    <property type="nucleotide sequence ID" value="NZ_CP040709.1"/>
</dbReference>
<accession>A0A840S6R1</accession>
<dbReference type="Proteomes" id="UP000554837">
    <property type="component" value="Unassembled WGS sequence"/>
</dbReference>
<sequence length="151" mass="17579">MQSQAVSVDQYLIELPPERQAPMRQLRELLRARLPAGFEECMAYGMPAYVVPHRLYPAGYHCNPKLPLPFISLASQKQAITLYHMGLYSDGELLAWFQTEHARVSSRKLDMGKCCVRYKKAEHIPFELIGDLVSRWTPQDWIQRYEAQIQR</sequence>
<feature type="domain" description="YdhG-like" evidence="1">
    <location>
        <begin position="19"/>
        <end position="136"/>
    </location>
</feature>
<evidence type="ECO:0000259" key="1">
    <source>
        <dbReference type="Pfam" id="PF08818"/>
    </source>
</evidence>
<keyword evidence="3" id="KW-1185">Reference proteome</keyword>
<gene>
    <name evidence="2" type="ORF">HNQ51_002517</name>
</gene>
<dbReference type="Pfam" id="PF08818">
    <property type="entry name" value="DUF1801"/>
    <property type="match status" value="1"/>
</dbReference>
<reference evidence="2 3" key="1">
    <citation type="submission" date="2020-08" db="EMBL/GenBank/DDBJ databases">
        <title>Genomic Encyclopedia of Type Strains, Phase IV (KMG-IV): sequencing the most valuable type-strain genomes for metagenomic binning, comparative biology and taxonomic classification.</title>
        <authorList>
            <person name="Goeker M."/>
        </authorList>
    </citation>
    <scope>NUCLEOTIDE SEQUENCE [LARGE SCALE GENOMIC DNA]</scope>
    <source>
        <strain evidence="2 3">DSM 23958</strain>
    </source>
</reference>
<comment type="caution">
    <text evidence="2">The sequence shown here is derived from an EMBL/GenBank/DDBJ whole genome shotgun (WGS) entry which is preliminary data.</text>
</comment>
<dbReference type="EMBL" id="JACHHO010000003">
    <property type="protein sequence ID" value="MBB5205198.1"/>
    <property type="molecule type" value="Genomic_DNA"/>
</dbReference>
<name>A0A840S6R1_9BURK</name>
<organism evidence="2 3">
    <name type="scientific">Inhella inkyongensis</name>
    <dbReference type="NCBI Taxonomy" id="392593"/>
    <lineage>
        <taxon>Bacteria</taxon>
        <taxon>Pseudomonadati</taxon>
        <taxon>Pseudomonadota</taxon>
        <taxon>Betaproteobacteria</taxon>
        <taxon>Burkholderiales</taxon>
        <taxon>Sphaerotilaceae</taxon>
        <taxon>Inhella</taxon>
    </lineage>
</organism>
<evidence type="ECO:0000313" key="2">
    <source>
        <dbReference type="EMBL" id="MBB5205198.1"/>
    </source>
</evidence>
<dbReference type="AlphaFoldDB" id="A0A840S6R1"/>
<proteinExistence type="predicted"/>
<dbReference type="SUPFAM" id="SSF159888">
    <property type="entry name" value="YdhG-like"/>
    <property type="match status" value="1"/>
</dbReference>
<evidence type="ECO:0000313" key="3">
    <source>
        <dbReference type="Proteomes" id="UP000554837"/>
    </source>
</evidence>